<dbReference type="AlphaFoldDB" id="A0A6M4PEG3"/>
<keyword evidence="1" id="KW-0560">Oxidoreductase</keyword>
<gene>
    <name evidence="1" type="ORF">HKX69_08235</name>
</gene>
<dbReference type="Proteomes" id="UP000502641">
    <property type="component" value="Chromosome"/>
</dbReference>
<organism evidence="1 2">
    <name type="scientific">Streptomyces argyrophylli</name>
    <dbReference type="NCBI Taxonomy" id="2726118"/>
    <lineage>
        <taxon>Bacteria</taxon>
        <taxon>Bacillati</taxon>
        <taxon>Actinomycetota</taxon>
        <taxon>Actinomycetes</taxon>
        <taxon>Kitasatosporales</taxon>
        <taxon>Streptomycetaceae</taxon>
        <taxon>Streptomyces</taxon>
    </lineage>
</organism>
<dbReference type="RefSeq" id="WP_171152087.1">
    <property type="nucleotide sequence ID" value="NZ_CP053189.1"/>
</dbReference>
<dbReference type="PANTHER" id="PTHR20883">
    <property type="entry name" value="PHYTANOYL-COA DIOXYGENASE DOMAIN CONTAINING 1"/>
    <property type="match status" value="1"/>
</dbReference>
<dbReference type="InterPro" id="IPR008775">
    <property type="entry name" value="Phytyl_CoA_dOase-like"/>
</dbReference>
<dbReference type="GO" id="GO:0016706">
    <property type="term" value="F:2-oxoglutarate-dependent dioxygenase activity"/>
    <property type="evidence" value="ECO:0007669"/>
    <property type="project" value="UniProtKB-ARBA"/>
</dbReference>
<evidence type="ECO:0000313" key="2">
    <source>
        <dbReference type="Proteomes" id="UP000502641"/>
    </source>
</evidence>
<accession>A0A6M4PEG3</accession>
<dbReference type="KEGG" id="sarg:HKX69_08235"/>
<keyword evidence="1" id="KW-0223">Dioxygenase</keyword>
<keyword evidence="2" id="KW-1185">Reference proteome</keyword>
<proteinExistence type="predicted"/>
<name>A0A6M4PEG3_9ACTN</name>
<dbReference type="PANTHER" id="PTHR20883:SF48">
    <property type="entry name" value="ECTOINE DIOXYGENASE"/>
    <property type="match status" value="1"/>
</dbReference>
<dbReference type="GO" id="GO:0005506">
    <property type="term" value="F:iron ion binding"/>
    <property type="evidence" value="ECO:0007669"/>
    <property type="project" value="UniProtKB-ARBA"/>
</dbReference>
<sequence>MRLSQEQVRQFRTQGYLILDRLFGPEEAEALQDAFQRDSLIPGDHRVAEQDGGEVRAVYASHTRQPEFAALIRTPRVLGPVRQLLGGEAYIYQFKINAKAPFSGAGWSWHQDFAAWQMADELRLPRLVNVGVFLDEVNEFNGPVIFCPGSHRDGLVKKGRAAGPAASEQHVDPEDIALTAADMTGLVERHGLVSAKGAAGTVVLFDPEIVHGSAPNMAPFRRRLLIVTYNDVTNVPQPVGAPRPEYVVGRDTAPLELTDQEIVPALEVMV</sequence>
<protein>
    <submittedName>
        <fullName evidence="1">Phytanoyl-CoA dioxygenase</fullName>
    </submittedName>
</protein>
<dbReference type="Pfam" id="PF05721">
    <property type="entry name" value="PhyH"/>
    <property type="match status" value="1"/>
</dbReference>
<dbReference type="SUPFAM" id="SSF51197">
    <property type="entry name" value="Clavaminate synthase-like"/>
    <property type="match status" value="1"/>
</dbReference>
<evidence type="ECO:0000313" key="1">
    <source>
        <dbReference type="EMBL" id="QJS09508.1"/>
    </source>
</evidence>
<dbReference type="EMBL" id="CP053189">
    <property type="protein sequence ID" value="QJS09508.1"/>
    <property type="molecule type" value="Genomic_DNA"/>
</dbReference>
<reference evidence="1 2" key="1">
    <citation type="submission" date="2020-05" db="EMBL/GenBank/DDBJ databases">
        <authorList>
            <person name="Li K."/>
        </authorList>
    </citation>
    <scope>NUCLEOTIDE SEQUENCE [LARGE SCALE GENOMIC DNA]</scope>
    <source>
        <strain evidence="2">jing01</strain>
    </source>
</reference>
<dbReference type="Gene3D" id="2.60.120.620">
    <property type="entry name" value="q2cbj1_9rhob like domain"/>
    <property type="match status" value="1"/>
</dbReference>